<dbReference type="InterPro" id="IPR013604">
    <property type="entry name" value="7TM_chemorcpt"/>
</dbReference>
<dbReference type="PANTHER" id="PTHR21143">
    <property type="entry name" value="INVERTEBRATE GUSTATORY RECEPTOR"/>
    <property type="match status" value="1"/>
</dbReference>
<keyword evidence="5 8" id="KW-0472">Membrane</keyword>
<dbReference type="GO" id="GO:0005886">
    <property type="term" value="C:plasma membrane"/>
    <property type="evidence" value="ECO:0007669"/>
    <property type="project" value="UniProtKB-SubCell"/>
</dbReference>
<keyword evidence="3 8" id="KW-0812">Transmembrane</keyword>
<sequence length="192" mass="22192">MKNKINVLNSKIEPTTLCESLKLTFDIGRLMGTIPLTLDLYQVQSANPERRAKHDFCFILFYLIIFLIPASYSLYKILINNNQFFIISKNVVFVEALLLCNKIPMLLHEIRNNLMLLHEIRNNLSVKYNDVEKQIQMYSIQMLHQKLEFSALGFFVINYSLLYSIVSAVATYLVIVIQFDDTKISVTVTTAT</sequence>
<comment type="subcellular location">
    <subcellularLocation>
        <location evidence="1">Cell membrane</location>
        <topology evidence="1">Multi-pass membrane protein</topology>
    </subcellularLocation>
</comment>
<dbReference type="EMBL" id="JASPKY010000119">
    <property type="protein sequence ID" value="KAK9732372.1"/>
    <property type="molecule type" value="Genomic_DNA"/>
</dbReference>
<dbReference type="GO" id="GO:0030424">
    <property type="term" value="C:axon"/>
    <property type="evidence" value="ECO:0007669"/>
    <property type="project" value="TreeGrafter"/>
</dbReference>
<keyword evidence="2" id="KW-1003">Cell membrane</keyword>
<accession>A0AAW1LBH9</accession>
<organism evidence="9 10">
    <name type="scientific">Popillia japonica</name>
    <name type="common">Japanese beetle</name>
    <dbReference type="NCBI Taxonomy" id="7064"/>
    <lineage>
        <taxon>Eukaryota</taxon>
        <taxon>Metazoa</taxon>
        <taxon>Ecdysozoa</taxon>
        <taxon>Arthropoda</taxon>
        <taxon>Hexapoda</taxon>
        <taxon>Insecta</taxon>
        <taxon>Pterygota</taxon>
        <taxon>Neoptera</taxon>
        <taxon>Endopterygota</taxon>
        <taxon>Coleoptera</taxon>
        <taxon>Polyphaga</taxon>
        <taxon>Scarabaeiformia</taxon>
        <taxon>Scarabaeidae</taxon>
        <taxon>Rutelinae</taxon>
        <taxon>Popillia</taxon>
    </lineage>
</organism>
<dbReference type="GO" id="GO:0007165">
    <property type="term" value="P:signal transduction"/>
    <property type="evidence" value="ECO:0007669"/>
    <property type="project" value="UniProtKB-KW"/>
</dbReference>
<comment type="caution">
    <text evidence="9">The sequence shown here is derived from an EMBL/GenBank/DDBJ whole genome shotgun (WGS) entry which is preliminary data.</text>
</comment>
<dbReference type="AlphaFoldDB" id="A0AAW1LBH9"/>
<dbReference type="PANTHER" id="PTHR21143:SF133">
    <property type="entry name" value="GUSTATORY AND PHEROMONE RECEPTOR 32A-RELATED"/>
    <property type="match status" value="1"/>
</dbReference>
<keyword evidence="4 8" id="KW-1133">Transmembrane helix</keyword>
<keyword evidence="10" id="KW-1185">Reference proteome</keyword>
<evidence type="ECO:0000256" key="3">
    <source>
        <dbReference type="ARBA" id="ARBA00022692"/>
    </source>
</evidence>
<feature type="transmembrane region" description="Helical" evidence="8">
    <location>
        <begin position="151"/>
        <end position="175"/>
    </location>
</feature>
<dbReference type="GO" id="GO:0043025">
    <property type="term" value="C:neuronal cell body"/>
    <property type="evidence" value="ECO:0007669"/>
    <property type="project" value="TreeGrafter"/>
</dbReference>
<dbReference type="GO" id="GO:0007635">
    <property type="term" value="P:chemosensory behavior"/>
    <property type="evidence" value="ECO:0007669"/>
    <property type="project" value="TreeGrafter"/>
</dbReference>
<keyword evidence="6 9" id="KW-0675">Receptor</keyword>
<proteinExistence type="predicted"/>
<evidence type="ECO:0000256" key="8">
    <source>
        <dbReference type="SAM" id="Phobius"/>
    </source>
</evidence>
<keyword evidence="7" id="KW-0807">Transducer</keyword>
<dbReference type="Proteomes" id="UP001458880">
    <property type="component" value="Unassembled WGS sequence"/>
</dbReference>
<dbReference type="GO" id="GO:0030425">
    <property type="term" value="C:dendrite"/>
    <property type="evidence" value="ECO:0007669"/>
    <property type="project" value="TreeGrafter"/>
</dbReference>
<evidence type="ECO:0000256" key="1">
    <source>
        <dbReference type="ARBA" id="ARBA00004651"/>
    </source>
</evidence>
<evidence type="ECO:0000256" key="4">
    <source>
        <dbReference type="ARBA" id="ARBA00022989"/>
    </source>
</evidence>
<gene>
    <name evidence="9" type="ORF">QE152_g12869</name>
</gene>
<protein>
    <submittedName>
        <fullName evidence="9">7tm Chemosensory receptor</fullName>
    </submittedName>
</protein>
<dbReference type="Pfam" id="PF08395">
    <property type="entry name" value="7tm_7"/>
    <property type="match status" value="1"/>
</dbReference>
<evidence type="ECO:0000256" key="6">
    <source>
        <dbReference type="ARBA" id="ARBA00023170"/>
    </source>
</evidence>
<evidence type="ECO:0000313" key="10">
    <source>
        <dbReference type="Proteomes" id="UP001458880"/>
    </source>
</evidence>
<evidence type="ECO:0000256" key="7">
    <source>
        <dbReference type="ARBA" id="ARBA00023224"/>
    </source>
</evidence>
<name>A0AAW1LBH9_POPJA</name>
<dbReference type="GO" id="GO:0050909">
    <property type="term" value="P:sensory perception of taste"/>
    <property type="evidence" value="ECO:0007669"/>
    <property type="project" value="InterPro"/>
</dbReference>
<evidence type="ECO:0000256" key="5">
    <source>
        <dbReference type="ARBA" id="ARBA00023136"/>
    </source>
</evidence>
<reference evidence="9 10" key="1">
    <citation type="journal article" date="2024" name="BMC Genomics">
        <title>De novo assembly and annotation of Popillia japonica's genome with initial clues to its potential as an invasive pest.</title>
        <authorList>
            <person name="Cucini C."/>
            <person name="Boschi S."/>
            <person name="Funari R."/>
            <person name="Cardaioli E."/>
            <person name="Iannotti N."/>
            <person name="Marturano G."/>
            <person name="Paoli F."/>
            <person name="Bruttini M."/>
            <person name="Carapelli A."/>
            <person name="Frati F."/>
            <person name="Nardi F."/>
        </authorList>
    </citation>
    <scope>NUCLEOTIDE SEQUENCE [LARGE SCALE GENOMIC DNA]</scope>
    <source>
        <strain evidence="9">DMR45628</strain>
    </source>
</reference>
<feature type="transmembrane region" description="Helical" evidence="8">
    <location>
        <begin position="56"/>
        <end position="75"/>
    </location>
</feature>
<evidence type="ECO:0000256" key="2">
    <source>
        <dbReference type="ARBA" id="ARBA00022475"/>
    </source>
</evidence>
<dbReference type="GO" id="GO:0008049">
    <property type="term" value="P:male courtship behavior"/>
    <property type="evidence" value="ECO:0007669"/>
    <property type="project" value="TreeGrafter"/>
</dbReference>
<evidence type="ECO:0000313" key="9">
    <source>
        <dbReference type="EMBL" id="KAK9732372.1"/>
    </source>
</evidence>